<organism evidence="1 2">
    <name type="scientific">Symbiodinium pilosum</name>
    <name type="common">Dinoflagellate</name>
    <dbReference type="NCBI Taxonomy" id="2952"/>
    <lineage>
        <taxon>Eukaryota</taxon>
        <taxon>Sar</taxon>
        <taxon>Alveolata</taxon>
        <taxon>Dinophyceae</taxon>
        <taxon>Suessiales</taxon>
        <taxon>Symbiodiniaceae</taxon>
        <taxon>Symbiodinium</taxon>
    </lineage>
</organism>
<keyword evidence="2" id="KW-1185">Reference proteome</keyword>
<evidence type="ECO:0000313" key="1">
    <source>
        <dbReference type="EMBL" id="CAE7730370.1"/>
    </source>
</evidence>
<dbReference type="Proteomes" id="UP000649617">
    <property type="component" value="Unassembled WGS sequence"/>
</dbReference>
<reference evidence="1" key="1">
    <citation type="submission" date="2021-02" db="EMBL/GenBank/DDBJ databases">
        <authorList>
            <person name="Dougan E. K."/>
            <person name="Rhodes N."/>
            <person name="Thang M."/>
            <person name="Chan C."/>
        </authorList>
    </citation>
    <scope>NUCLEOTIDE SEQUENCE</scope>
</reference>
<proteinExistence type="predicted"/>
<sequence>VLTVIIGCIYISNKPPVLTWKWSECGWSNPDEYTLWVDCNDTWKSSWGMTALPNYMAL</sequence>
<dbReference type="EMBL" id="CAJNIZ010045804">
    <property type="protein sequence ID" value="CAE7730370.1"/>
    <property type="molecule type" value="Genomic_DNA"/>
</dbReference>
<dbReference type="AlphaFoldDB" id="A0A812XL30"/>
<feature type="non-terminal residue" evidence="1">
    <location>
        <position position="58"/>
    </location>
</feature>
<comment type="caution">
    <text evidence="1">The sequence shown here is derived from an EMBL/GenBank/DDBJ whole genome shotgun (WGS) entry which is preliminary data.</text>
</comment>
<feature type="non-terminal residue" evidence="1">
    <location>
        <position position="1"/>
    </location>
</feature>
<evidence type="ECO:0000313" key="2">
    <source>
        <dbReference type="Proteomes" id="UP000649617"/>
    </source>
</evidence>
<dbReference type="OrthoDB" id="411079at2759"/>
<gene>
    <name evidence="1" type="primary">BIP5</name>
    <name evidence="1" type="ORF">SPIL2461_LOCUS20948</name>
</gene>
<protein>
    <submittedName>
        <fullName evidence="1">BIP5 protein</fullName>
    </submittedName>
</protein>
<name>A0A812XL30_SYMPI</name>
<accession>A0A812XL30</accession>